<dbReference type="RefSeq" id="XP_062692639.1">
    <property type="nucleotide sequence ID" value="XM_062840785.1"/>
</dbReference>
<reference evidence="2 3" key="1">
    <citation type="journal article" date="2023" name="Mol. Phylogenet. Evol.">
        <title>Genome-scale phylogeny and comparative genomics of the fungal order Sordariales.</title>
        <authorList>
            <person name="Hensen N."/>
            <person name="Bonometti L."/>
            <person name="Westerberg I."/>
            <person name="Brannstrom I.O."/>
            <person name="Guillou S."/>
            <person name="Cros-Aarteil S."/>
            <person name="Calhoun S."/>
            <person name="Haridas S."/>
            <person name="Kuo A."/>
            <person name="Mondo S."/>
            <person name="Pangilinan J."/>
            <person name="Riley R."/>
            <person name="LaButti K."/>
            <person name="Andreopoulos B."/>
            <person name="Lipzen A."/>
            <person name="Chen C."/>
            <person name="Yan M."/>
            <person name="Daum C."/>
            <person name="Ng V."/>
            <person name="Clum A."/>
            <person name="Steindorff A."/>
            <person name="Ohm R.A."/>
            <person name="Martin F."/>
            <person name="Silar P."/>
            <person name="Natvig D.O."/>
            <person name="Lalanne C."/>
            <person name="Gautier V."/>
            <person name="Ament-Velasquez S.L."/>
            <person name="Kruys A."/>
            <person name="Hutchinson M.I."/>
            <person name="Powell A.J."/>
            <person name="Barry K."/>
            <person name="Miller A.N."/>
            <person name="Grigoriev I.V."/>
            <person name="Debuchy R."/>
            <person name="Gladieux P."/>
            <person name="Hiltunen Thoren M."/>
            <person name="Johannesson H."/>
        </authorList>
    </citation>
    <scope>NUCLEOTIDE SEQUENCE [LARGE SCALE GENOMIC DNA]</scope>
    <source>
        <strain evidence="2 3">FGSC 10403</strain>
    </source>
</reference>
<dbReference type="EMBL" id="JAULSX010000004">
    <property type="protein sequence ID" value="KAK3492181.1"/>
    <property type="molecule type" value="Genomic_DNA"/>
</dbReference>
<sequence length="337" mass="38331">MEYTNPSQGALMPSPPSVSNALTNTSDIPLINLSPDGNVIITINVSNEDDPSSPPESHQPHSQPLIRLLVNDTIIRSASEKLSTLLFPPEPERQQRNRLLSHPLDVWPQPSIPPKEVVLPIPDDNMDPDAMKTILCVLHLRSMNDNSDPVFRPRMASKEIMDLVAAAWLFRNKSAFAKLTVELAMRHQESFTWFLEDRLLEQAMLKKFWILLIERTARLRSNLLELIYILGQENDADGKPTPACHHPWHSIDDYQQLYKRFGSGRVRPSGDNYPPIDLALGIETVNKHERMCPDCLCGNRELDSEAVQEKLERIKKEVRICLECVEKPVEMVCSHLN</sequence>
<organism evidence="2 3">
    <name type="scientific">Neurospora hispaniola</name>
    <dbReference type="NCBI Taxonomy" id="588809"/>
    <lineage>
        <taxon>Eukaryota</taxon>
        <taxon>Fungi</taxon>
        <taxon>Dikarya</taxon>
        <taxon>Ascomycota</taxon>
        <taxon>Pezizomycotina</taxon>
        <taxon>Sordariomycetes</taxon>
        <taxon>Sordariomycetidae</taxon>
        <taxon>Sordariales</taxon>
        <taxon>Sordariaceae</taxon>
        <taxon>Neurospora</taxon>
    </lineage>
</organism>
<accession>A0AAJ0I7L6</accession>
<evidence type="ECO:0000256" key="1">
    <source>
        <dbReference type="SAM" id="MobiDB-lite"/>
    </source>
</evidence>
<name>A0AAJ0I7L6_9PEZI</name>
<dbReference type="AlphaFoldDB" id="A0AAJ0I7L6"/>
<evidence type="ECO:0000313" key="2">
    <source>
        <dbReference type="EMBL" id="KAK3492181.1"/>
    </source>
</evidence>
<protein>
    <submittedName>
        <fullName evidence="2">Uncharacterized protein</fullName>
    </submittedName>
</protein>
<dbReference type="GeneID" id="87878407"/>
<evidence type="ECO:0000313" key="3">
    <source>
        <dbReference type="Proteomes" id="UP001285908"/>
    </source>
</evidence>
<comment type="caution">
    <text evidence="2">The sequence shown here is derived from an EMBL/GenBank/DDBJ whole genome shotgun (WGS) entry which is preliminary data.</text>
</comment>
<dbReference type="Proteomes" id="UP001285908">
    <property type="component" value="Unassembled WGS sequence"/>
</dbReference>
<keyword evidence="3" id="KW-1185">Reference proteome</keyword>
<proteinExistence type="predicted"/>
<feature type="region of interest" description="Disordered" evidence="1">
    <location>
        <begin position="1"/>
        <end position="20"/>
    </location>
</feature>
<gene>
    <name evidence="2" type="ORF">B0T23DRAFT_441654</name>
</gene>